<accession>A0AAU6PFE7</accession>
<evidence type="ECO:0008006" key="3">
    <source>
        <dbReference type="Google" id="ProtNLM"/>
    </source>
</evidence>
<dbReference type="InterPro" id="IPR035093">
    <property type="entry name" value="RelE/ParE_toxin_dom_sf"/>
</dbReference>
<sequence length="115" mass="13658">MKYLISWSESAIKDLNDLSEYITVIDNKDIAEKTFEGIILTVNDLNFFPERGRNVDEIKEFGGLDFKFLLYKRWKIIYKIYHELEAVSVLLVVDTSMDLQNILDRMIIDEKLNRY</sequence>
<dbReference type="EMBL" id="CP138327">
    <property type="protein sequence ID" value="WXT99732.1"/>
    <property type="molecule type" value="Genomic_DNA"/>
</dbReference>
<organism evidence="2">
    <name type="scientific">Catillopecten margaritatus gill symbiont</name>
    <dbReference type="NCBI Taxonomy" id="3083288"/>
    <lineage>
        <taxon>Bacteria</taxon>
        <taxon>Pseudomonadati</taxon>
        <taxon>Pseudomonadota</taxon>
        <taxon>Gammaproteobacteria</taxon>
        <taxon>sulfur-oxidizing symbionts</taxon>
    </lineage>
</organism>
<dbReference type="Pfam" id="PF05016">
    <property type="entry name" value="ParE_toxin"/>
    <property type="match status" value="1"/>
</dbReference>
<keyword evidence="1" id="KW-1277">Toxin-antitoxin system</keyword>
<dbReference type="AlphaFoldDB" id="A0AAU6PFE7"/>
<proteinExistence type="predicted"/>
<name>A0AAU6PFE7_9GAMM</name>
<gene>
    <name evidence="2" type="ORF">Ctma_0436</name>
</gene>
<dbReference type="InterPro" id="IPR007712">
    <property type="entry name" value="RelE/ParE_toxin"/>
</dbReference>
<dbReference type="Gene3D" id="3.30.2310.20">
    <property type="entry name" value="RelE-like"/>
    <property type="match status" value="1"/>
</dbReference>
<protein>
    <recommendedName>
        <fullName evidence="3">Plasmid stabilization protein</fullName>
    </recommendedName>
</protein>
<evidence type="ECO:0000313" key="2">
    <source>
        <dbReference type="EMBL" id="WXT99732.1"/>
    </source>
</evidence>
<evidence type="ECO:0000256" key="1">
    <source>
        <dbReference type="ARBA" id="ARBA00022649"/>
    </source>
</evidence>
<reference evidence="2" key="1">
    <citation type="submission" date="2023-10" db="EMBL/GenBank/DDBJ databases">
        <title>The first scallop-associated chemosynthetic bacterial symbiont.</title>
        <authorList>
            <person name="Lin Y.-T."/>
            <person name="Sun J."/>
            <person name="Ip J.C.-H."/>
            <person name="He X."/>
            <person name="Gao Z.-M."/>
            <person name="Perez M."/>
            <person name="Xu T."/>
            <person name="Qian P.-Y."/>
            <person name="Qiu J.-W."/>
        </authorList>
    </citation>
    <scope>NUCLEOTIDE SEQUENCE</scope>
    <source>
        <strain evidence="2">Gill1</strain>
    </source>
</reference>